<evidence type="ECO:0000256" key="2">
    <source>
        <dbReference type="ARBA" id="ARBA00022670"/>
    </source>
</evidence>
<dbReference type="Pfam" id="PF04586">
    <property type="entry name" value="Peptidase_S78"/>
    <property type="match status" value="1"/>
</dbReference>
<accession>A0ABX5PAK6</accession>
<name>A0ABX5PAK6_9PROT</name>
<evidence type="ECO:0000313" key="6">
    <source>
        <dbReference type="Proteomes" id="UP000247512"/>
    </source>
</evidence>
<evidence type="ECO:0000313" key="5">
    <source>
        <dbReference type="EMBL" id="PYD65237.1"/>
    </source>
</evidence>
<evidence type="ECO:0000259" key="4">
    <source>
        <dbReference type="Pfam" id="PF04586"/>
    </source>
</evidence>
<reference evidence="5 6" key="1">
    <citation type="submission" date="2017-06" db="EMBL/GenBank/DDBJ databases">
        <title>A draft genome sequence of Komagataeibacter nataicola LMG 1536.</title>
        <authorList>
            <person name="Skraban J."/>
            <person name="Cleenwerck I."/>
            <person name="Vandamme P."/>
            <person name="Trcek J."/>
        </authorList>
    </citation>
    <scope>NUCLEOTIDE SEQUENCE [LARGE SCALE GENOMIC DNA]</scope>
    <source>
        <strain evidence="5 6">LMG 1536</strain>
    </source>
</reference>
<sequence length="215" mass="23921">METNFYTIKGFKERINENQDVKNAVITKDYEILSSENGSTFTITTDASDREYDSISADGLDITNYLKNPVVLWGHDASQLPIGKCVNIEQVQNGWQATVEFVPGDYPAIGDKAEAIRRSIKDGFLSAVSIGFIPLEWDFNEDGGLNITKSELTEFSIVSIPCNPQALVVQRTLNTEEQPLAPEHVEDEPLSDKEKQKALRKKRISLDLAVLGISN</sequence>
<dbReference type="EMBL" id="NIRT01000037">
    <property type="protein sequence ID" value="PYD65237.1"/>
    <property type="molecule type" value="Genomic_DNA"/>
</dbReference>
<keyword evidence="6" id="KW-1185">Reference proteome</keyword>
<protein>
    <recommendedName>
        <fullName evidence="4">Prohead serine protease domain-containing protein</fullName>
    </recommendedName>
</protein>
<comment type="caution">
    <text evidence="5">The sequence shown here is derived from an EMBL/GenBank/DDBJ whole genome shotgun (WGS) entry which is preliminary data.</text>
</comment>
<keyword evidence="2" id="KW-0645">Protease</keyword>
<keyword evidence="3" id="KW-0378">Hydrolase</keyword>
<keyword evidence="1" id="KW-1188">Viral release from host cell</keyword>
<dbReference type="InterPro" id="IPR054613">
    <property type="entry name" value="Peptidase_S78_dom"/>
</dbReference>
<proteinExistence type="predicted"/>
<gene>
    <name evidence="5" type="ORF">CDI09_14695</name>
</gene>
<dbReference type="RefSeq" id="WP_110571392.1">
    <property type="nucleotide sequence ID" value="NZ_CP134884.1"/>
</dbReference>
<feature type="domain" description="Prohead serine protease" evidence="4">
    <location>
        <begin position="63"/>
        <end position="172"/>
    </location>
</feature>
<organism evidence="5 6">
    <name type="scientific">Komagataeibacter nataicola</name>
    <dbReference type="NCBI Taxonomy" id="265960"/>
    <lineage>
        <taxon>Bacteria</taxon>
        <taxon>Pseudomonadati</taxon>
        <taxon>Pseudomonadota</taxon>
        <taxon>Alphaproteobacteria</taxon>
        <taxon>Acetobacterales</taxon>
        <taxon>Acetobacteraceae</taxon>
        <taxon>Komagataeibacter</taxon>
    </lineage>
</organism>
<evidence type="ECO:0000256" key="3">
    <source>
        <dbReference type="ARBA" id="ARBA00022801"/>
    </source>
</evidence>
<dbReference type="Proteomes" id="UP000247512">
    <property type="component" value="Unassembled WGS sequence"/>
</dbReference>
<evidence type="ECO:0000256" key="1">
    <source>
        <dbReference type="ARBA" id="ARBA00022612"/>
    </source>
</evidence>